<evidence type="ECO:0000256" key="1">
    <source>
        <dbReference type="ARBA" id="ARBA00004141"/>
    </source>
</evidence>
<dbReference type="EMBL" id="ML769739">
    <property type="protein sequence ID" value="KAE9388518.1"/>
    <property type="molecule type" value="Genomic_DNA"/>
</dbReference>
<proteinExistence type="predicted"/>
<keyword evidence="2" id="KW-0813">Transport</keyword>
<protein>
    <recommendedName>
        <fullName evidence="6">ABC-2 type transporter transmembrane domain-containing protein</fullName>
    </recommendedName>
</protein>
<evidence type="ECO:0000313" key="7">
    <source>
        <dbReference type="EMBL" id="KAE9388518.1"/>
    </source>
</evidence>
<organism evidence="7 8">
    <name type="scientific">Gymnopus androsaceus JB14</name>
    <dbReference type="NCBI Taxonomy" id="1447944"/>
    <lineage>
        <taxon>Eukaryota</taxon>
        <taxon>Fungi</taxon>
        <taxon>Dikarya</taxon>
        <taxon>Basidiomycota</taxon>
        <taxon>Agaricomycotina</taxon>
        <taxon>Agaricomycetes</taxon>
        <taxon>Agaricomycetidae</taxon>
        <taxon>Agaricales</taxon>
        <taxon>Marasmiineae</taxon>
        <taxon>Omphalotaceae</taxon>
        <taxon>Gymnopus</taxon>
    </lineage>
</organism>
<dbReference type="Pfam" id="PF01061">
    <property type="entry name" value="ABC2_membrane"/>
    <property type="match status" value="1"/>
</dbReference>
<name>A0A6A4GS80_9AGAR</name>
<evidence type="ECO:0000256" key="2">
    <source>
        <dbReference type="ARBA" id="ARBA00022448"/>
    </source>
</evidence>
<feature type="domain" description="ABC-2 type transporter transmembrane" evidence="6">
    <location>
        <begin position="4"/>
        <end position="49"/>
    </location>
</feature>
<keyword evidence="8" id="KW-1185">Reference proteome</keyword>
<keyword evidence="4" id="KW-1133">Transmembrane helix</keyword>
<keyword evidence="5" id="KW-0472">Membrane</keyword>
<comment type="subcellular location">
    <subcellularLocation>
        <location evidence="1">Membrane</location>
        <topology evidence="1">Multi-pass membrane protein</topology>
    </subcellularLocation>
</comment>
<evidence type="ECO:0000256" key="3">
    <source>
        <dbReference type="ARBA" id="ARBA00022692"/>
    </source>
</evidence>
<dbReference type="Proteomes" id="UP000799118">
    <property type="component" value="Unassembled WGS sequence"/>
</dbReference>
<evidence type="ECO:0000259" key="6">
    <source>
        <dbReference type="Pfam" id="PF01061"/>
    </source>
</evidence>
<dbReference type="GO" id="GO:0140359">
    <property type="term" value="F:ABC-type transporter activity"/>
    <property type="evidence" value="ECO:0007669"/>
    <property type="project" value="InterPro"/>
</dbReference>
<keyword evidence="3" id="KW-0812">Transmembrane</keyword>
<dbReference type="InterPro" id="IPR013525">
    <property type="entry name" value="ABC2_TM"/>
</dbReference>
<dbReference type="AlphaFoldDB" id="A0A6A4GS80"/>
<gene>
    <name evidence="7" type="ORF">BT96DRAFT_431072</name>
</gene>
<sequence>MAPASIIMMALIIYTGFTIPITDMHPWFRWINYINPIAYAFETLMLNEFNGRQFPCITFIPSGPGYTNITGTERICATGISERGSFASSLCCWWHICRGFSRMSPVRRLTET</sequence>
<reference evidence="7" key="1">
    <citation type="journal article" date="2019" name="Environ. Microbiol.">
        <title>Fungal ecological strategies reflected in gene transcription - a case study of two litter decomposers.</title>
        <authorList>
            <person name="Barbi F."/>
            <person name="Kohler A."/>
            <person name="Barry K."/>
            <person name="Baskaran P."/>
            <person name="Daum C."/>
            <person name="Fauchery L."/>
            <person name="Ihrmark K."/>
            <person name="Kuo A."/>
            <person name="LaButti K."/>
            <person name="Lipzen A."/>
            <person name="Morin E."/>
            <person name="Grigoriev I.V."/>
            <person name="Henrissat B."/>
            <person name="Lindahl B."/>
            <person name="Martin F."/>
        </authorList>
    </citation>
    <scope>NUCLEOTIDE SEQUENCE</scope>
    <source>
        <strain evidence="7">JB14</strain>
    </source>
</reference>
<dbReference type="PANTHER" id="PTHR19241">
    <property type="entry name" value="ATP-BINDING CASSETTE TRANSPORTER"/>
    <property type="match status" value="1"/>
</dbReference>
<evidence type="ECO:0000256" key="5">
    <source>
        <dbReference type="ARBA" id="ARBA00023136"/>
    </source>
</evidence>
<accession>A0A6A4GS80</accession>
<evidence type="ECO:0000313" key="8">
    <source>
        <dbReference type="Proteomes" id="UP000799118"/>
    </source>
</evidence>
<dbReference type="GO" id="GO:0016020">
    <property type="term" value="C:membrane"/>
    <property type="evidence" value="ECO:0007669"/>
    <property type="project" value="UniProtKB-SubCell"/>
</dbReference>
<evidence type="ECO:0000256" key="4">
    <source>
        <dbReference type="ARBA" id="ARBA00022989"/>
    </source>
</evidence>
<dbReference type="OrthoDB" id="3019805at2759"/>